<dbReference type="AlphaFoldDB" id="A0ABD0X6N9"/>
<dbReference type="Proteomes" id="UP001557470">
    <property type="component" value="Unassembled WGS sequence"/>
</dbReference>
<evidence type="ECO:0000313" key="5">
    <source>
        <dbReference type="Proteomes" id="UP001557470"/>
    </source>
</evidence>
<dbReference type="SUPFAM" id="SSF54117">
    <property type="entry name" value="Interleukin 8-like chemokines"/>
    <property type="match status" value="1"/>
</dbReference>
<feature type="chain" id="PRO_5044766196" description="Chemokine interleukin-8-like domain-containing protein" evidence="2">
    <location>
        <begin position="21"/>
        <end position="103"/>
    </location>
</feature>
<dbReference type="Pfam" id="PF00048">
    <property type="entry name" value="IL8"/>
    <property type="match status" value="1"/>
</dbReference>
<proteinExistence type="predicted"/>
<dbReference type="GO" id="GO:0005615">
    <property type="term" value="C:extracellular space"/>
    <property type="evidence" value="ECO:0007669"/>
    <property type="project" value="UniProtKB-KW"/>
</dbReference>
<keyword evidence="1" id="KW-0202">Cytokine</keyword>
<dbReference type="PRINTS" id="PR00436">
    <property type="entry name" value="INTERLEUKIN8"/>
</dbReference>
<dbReference type="GO" id="GO:0005125">
    <property type="term" value="F:cytokine activity"/>
    <property type="evidence" value="ECO:0007669"/>
    <property type="project" value="UniProtKB-KW"/>
</dbReference>
<feature type="domain" description="Chemokine interleukin-8-like" evidence="3">
    <location>
        <begin position="25"/>
        <end position="87"/>
    </location>
</feature>
<dbReference type="InterPro" id="IPR036048">
    <property type="entry name" value="Interleukin_8-like_sf"/>
</dbReference>
<sequence length="103" mass="11716">MTLTHRTFLLLAVAVCITVAQRPVNQRCLCRRVRDNYLGLTRSVQDIQIYPPTPSCDRLEIIVSFHNGMQYCLNPKRKIVQNLLIQLTNKPTPPNVPSQTEAA</sequence>
<gene>
    <name evidence="4" type="ORF">UPYG_G00214300</name>
</gene>
<evidence type="ECO:0000256" key="1">
    <source>
        <dbReference type="ARBA" id="ARBA00022514"/>
    </source>
</evidence>
<organism evidence="4 5">
    <name type="scientific">Umbra pygmaea</name>
    <name type="common">Eastern mudminnow</name>
    <dbReference type="NCBI Taxonomy" id="75934"/>
    <lineage>
        <taxon>Eukaryota</taxon>
        <taxon>Metazoa</taxon>
        <taxon>Chordata</taxon>
        <taxon>Craniata</taxon>
        <taxon>Vertebrata</taxon>
        <taxon>Euteleostomi</taxon>
        <taxon>Actinopterygii</taxon>
        <taxon>Neopterygii</taxon>
        <taxon>Teleostei</taxon>
        <taxon>Protacanthopterygii</taxon>
        <taxon>Esociformes</taxon>
        <taxon>Umbridae</taxon>
        <taxon>Umbra</taxon>
    </lineage>
</organism>
<protein>
    <recommendedName>
        <fullName evidence="3">Chemokine interleukin-8-like domain-containing protein</fullName>
    </recommendedName>
</protein>
<accession>A0ABD0X6N9</accession>
<evidence type="ECO:0000259" key="3">
    <source>
        <dbReference type="SMART" id="SM00199"/>
    </source>
</evidence>
<keyword evidence="2" id="KW-0732">Signal</keyword>
<dbReference type="EMBL" id="JAGEUA010000006">
    <property type="protein sequence ID" value="KAL0974017.1"/>
    <property type="molecule type" value="Genomic_DNA"/>
</dbReference>
<evidence type="ECO:0000313" key="4">
    <source>
        <dbReference type="EMBL" id="KAL0974017.1"/>
    </source>
</evidence>
<dbReference type="Gene3D" id="2.40.50.40">
    <property type="match status" value="1"/>
</dbReference>
<evidence type="ECO:0000256" key="2">
    <source>
        <dbReference type="SAM" id="SignalP"/>
    </source>
</evidence>
<reference evidence="4 5" key="1">
    <citation type="submission" date="2024-06" db="EMBL/GenBank/DDBJ databases">
        <authorList>
            <person name="Pan Q."/>
            <person name="Wen M."/>
            <person name="Jouanno E."/>
            <person name="Zahm M."/>
            <person name="Klopp C."/>
            <person name="Cabau C."/>
            <person name="Louis A."/>
            <person name="Berthelot C."/>
            <person name="Parey E."/>
            <person name="Roest Crollius H."/>
            <person name="Montfort J."/>
            <person name="Robinson-Rechavi M."/>
            <person name="Bouchez O."/>
            <person name="Lampietro C."/>
            <person name="Lopez Roques C."/>
            <person name="Donnadieu C."/>
            <person name="Postlethwait J."/>
            <person name="Bobe J."/>
            <person name="Verreycken H."/>
            <person name="Guiguen Y."/>
        </authorList>
    </citation>
    <scope>NUCLEOTIDE SEQUENCE [LARGE SCALE GENOMIC DNA]</scope>
    <source>
        <strain evidence="4">Up_M1</strain>
        <tissue evidence="4">Testis</tissue>
    </source>
</reference>
<comment type="caution">
    <text evidence="4">The sequence shown here is derived from an EMBL/GenBank/DDBJ whole genome shotgun (WGS) entry which is preliminary data.</text>
</comment>
<dbReference type="SMART" id="SM00199">
    <property type="entry name" value="SCY"/>
    <property type="match status" value="1"/>
</dbReference>
<keyword evidence="5" id="KW-1185">Reference proteome</keyword>
<name>A0ABD0X6N9_UMBPY</name>
<feature type="signal peptide" evidence="2">
    <location>
        <begin position="1"/>
        <end position="20"/>
    </location>
</feature>
<dbReference type="InterPro" id="IPR001811">
    <property type="entry name" value="Chemokine_IL8-like_dom"/>
</dbReference>